<accession>A0AA38TUU0</accession>
<reference evidence="1" key="1">
    <citation type="submission" date="2023-03" db="EMBL/GenBank/DDBJ databases">
        <title>Chromosome-scale reference genome and RAD-based genetic map of yellow starthistle (Centaurea solstitialis) reveal putative structural variation and QTLs associated with invader traits.</title>
        <authorList>
            <person name="Reatini B."/>
            <person name="Cang F.A."/>
            <person name="Jiang Q."/>
            <person name="Mckibben M.T.W."/>
            <person name="Barker M.S."/>
            <person name="Rieseberg L.H."/>
            <person name="Dlugosch K.M."/>
        </authorList>
    </citation>
    <scope>NUCLEOTIDE SEQUENCE</scope>
    <source>
        <strain evidence="1">CAN-66</strain>
        <tissue evidence="1">Leaf</tissue>
    </source>
</reference>
<dbReference type="EMBL" id="JARYMX010000002">
    <property type="protein sequence ID" value="KAJ9561385.1"/>
    <property type="molecule type" value="Genomic_DNA"/>
</dbReference>
<evidence type="ECO:0000313" key="2">
    <source>
        <dbReference type="Proteomes" id="UP001172457"/>
    </source>
</evidence>
<name>A0AA38TUU0_9ASTR</name>
<comment type="caution">
    <text evidence="1">The sequence shown here is derived from an EMBL/GenBank/DDBJ whole genome shotgun (WGS) entry which is preliminary data.</text>
</comment>
<protein>
    <submittedName>
        <fullName evidence="1">Uncharacterized protein</fullName>
    </submittedName>
</protein>
<proteinExistence type="predicted"/>
<gene>
    <name evidence="1" type="ORF">OSB04_006545</name>
</gene>
<organism evidence="1 2">
    <name type="scientific">Centaurea solstitialis</name>
    <name type="common">yellow star-thistle</name>
    <dbReference type="NCBI Taxonomy" id="347529"/>
    <lineage>
        <taxon>Eukaryota</taxon>
        <taxon>Viridiplantae</taxon>
        <taxon>Streptophyta</taxon>
        <taxon>Embryophyta</taxon>
        <taxon>Tracheophyta</taxon>
        <taxon>Spermatophyta</taxon>
        <taxon>Magnoliopsida</taxon>
        <taxon>eudicotyledons</taxon>
        <taxon>Gunneridae</taxon>
        <taxon>Pentapetalae</taxon>
        <taxon>asterids</taxon>
        <taxon>campanulids</taxon>
        <taxon>Asterales</taxon>
        <taxon>Asteraceae</taxon>
        <taxon>Carduoideae</taxon>
        <taxon>Cardueae</taxon>
        <taxon>Centaureinae</taxon>
        <taxon>Centaurea</taxon>
    </lineage>
</organism>
<evidence type="ECO:0000313" key="1">
    <source>
        <dbReference type="EMBL" id="KAJ9561385.1"/>
    </source>
</evidence>
<keyword evidence="2" id="KW-1185">Reference proteome</keyword>
<dbReference type="Proteomes" id="UP001172457">
    <property type="component" value="Chromosome 2"/>
</dbReference>
<sequence length="121" mass="13436">MLDIRKYLFRLKDDGEEVFGVGILYLSTIGALFEAVKLGVSIGTGYPYLEPGTVTDVIGSDSHMFATANCPDQDQEMNKSVLKSTDPDHQSEDLLKTLRSYSRTISEVEELADNRNSMLVI</sequence>
<dbReference type="AlphaFoldDB" id="A0AA38TUU0"/>